<protein>
    <submittedName>
        <fullName evidence="1">Uncharacterized protein</fullName>
    </submittedName>
</protein>
<feature type="non-terminal residue" evidence="1">
    <location>
        <position position="1"/>
    </location>
</feature>
<accession>A0AAV6LZ50</accession>
<reference evidence="1 2" key="1">
    <citation type="journal article" date="2021" name="Hortic Res">
        <title>The domestication of Cucurbita argyrosperma as revealed by the genome of its wild relative.</title>
        <authorList>
            <person name="Barrera-Redondo J."/>
            <person name="Sanchez-de la Vega G."/>
            <person name="Aguirre-Liguori J.A."/>
            <person name="Castellanos-Morales G."/>
            <person name="Gutierrez-Guerrero Y.T."/>
            <person name="Aguirre-Dugua X."/>
            <person name="Aguirre-Planter E."/>
            <person name="Tenaillon M.I."/>
            <person name="Lira-Saade R."/>
            <person name="Eguiarte L.E."/>
        </authorList>
    </citation>
    <scope>NUCLEOTIDE SEQUENCE [LARGE SCALE GENOMIC DNA]</scope>
    <source>
        <strain evidence="1">JBR-2021</strain>
    </source>
</reference>
<sequence length="120" mass="13125">MNHILLAHQIQHRPAMSLWNSLRSNRPWSNRNLNANLGGSVIRTPTAKVHDRSQRFLGLMQLLAGRGSHGGGKLLGLRNRPNMVFGVVVGGSYEMVPPADSLILEGLHDADAGCHNQRSC</sequence>
<name>A0AAV6LZ50_9ROSI</name>
<evidence type="ECO:0000313" key="2">
    <source>
        <dbReference type="Proteomes" id="UP000685013"/>
    </source>
</evidence>
<dbReference type="Proteomes" id="UP000685013">
    <property type="component" value="Chromosome 19"/>
</dbReference>
<comment type="caution">
    <text evidence="1">The sequence shown here is derived from an EMBL/GenBank/DDBJ whole genome shotgun (WGS) entry which is preliminary data.</text>
</comment>
<proteinExistence type="predicted"/>
<dbReference type="EMBL" id="JAGKQH010000019">
    <property type="protein sequence ID" value="KAG6572337.1"/>
    <property type="molecule type" value="Genomic_DNA"/>
</dbReference>
<gene>
    <name evidence="1" type="ORF">SDJN03_29065</name>
</gene>
<evidence type="ECO:0000313" key="1">
    <source>
        <dbReference type="EMBL" id="KAG6572337.1"/>
    </source>
</evidence>
<keyword evidence="2" id="KW-1185">Reference proteome</keyword>
<organism evidence="1 2">
    <name type="scientific">Cucurbita argyrosperma subsp. sororia</name>
    <dbReference type="NCBI Taxonomy" id="37648"/>
    <lineage>
        <taxon>Eukaryota</taxon>
        <taxon>Viridiplantae</taxon>
        <taxon>Streptophyta</taxon>
        <taxon>Embryophyta</taxon>
        <taxon>Tracheophyta</taxon>
        <taxon>Spermatophyta</taxon>
        <taxon>Magnoliopsida</taxon>
        <taxon>eudicotyledons</taxon>
        <taxon>Gunneridae</taxon>
        <taxon>Pentapetalae</taxon>
        <taxon>rosids</taxon>
        <taxon>fabids</taxon>
        <taxon>Cucurbitales</taxon>
        <taxon>Cucurbitaceae</taxon>
        <taxon>Cucurbiteae</taxon>
        <taxon>Cucurbita</taxon>
    </lineage>
</organism>
<dbReference type="AlphaFoldDB" id="A0AAV6LZ50"/>